<sequence>MKNKLTLLKSAVLLLFCMPFLAQAQDKPNILVLWGDDIGWSNVSAYNMGMMGYKTPNIDRLAKEGAVFTDWYAQQSCTAGRAAFILGQHPFRTGLLTIGMPGAKQGIQENQPTIAELLKPHGYTSGQFGKNHLGDRDEHLPTNHGFDEFFGNLYHLNAEEEPESYYYPKDPDFRKKYGPRGVLHSYADGRIQDTGPLTKKRMETVDKEFTNAAIEFIEKAHADGKPFFVWLNSTRMHVWTHLEEGSDGVTGIGLYPDGMVEHDKAIGQVLAKLEELGIIDNTIIMYSTDNGAEKFTWPDGGTTPFAGEKGTTWEGGFRVPSIIRWPGVIEPGTIYNDIFSHEDMMPTLVAAAGEPNIKEKVLTGYQANGKTFKAHLDGYNMLPYFKGEVSESPRKEIFYFDAAGNMNAIRYNNFKLHFTIMEGSIAEAYRKSPSWPVVINLRADPFEVSWNSALYIKWYADNMWMFVPAQQKAAEFLATFKDFPPVKGSSLSIDEVVESMTSHPIQQ</sequence>
<keyword evidence="1" id="KW-0732">Signal</keyword>
<feature type="chain" id="PRO_5015919280" evidence="1">
    <location>
        <begin position="25"/>
        <end position="507"/>
    </location>
</feature>
<dbReference type="EMBL" id="QKZT01000019">
    <property type="protein sequence ID" value="PZX48526.1"/>
    <property type="molecule type" value="Genomic_DNA"/>
</dbReference>
<protein>
    <submittedName>
        <fullName evidence="3">Arylsulfatase</fullName>
    </submittedName>
</protein>
<dbReference type="RefSeq" id="WP_170125631.1">
    <property type="nucleotide sequence ID" value="NZ_QKZT01000019.1"/>
</dbReference>
<keyword evidence="4" id="KW-1185">Reference proteome</keyword>
<name>A0A2W7QML2_9BACT</name>
<dbReference type="Proteomes" id="UP000248882">
    <property type="component" value="Unassembled WGS sequence"/>
</dbReference>
<proteinExistence type="predicted"/>
<dbReference type="CDD" id="cd16142">
    <property type="entry name" value="ARS_like"/>
    <property type="match status" value="1"/>
</dbReference>
<comment type="caution">
    <text evidence="3">The sequence shown here is derived from an EMBL/GenBank/DDBJ whole genome shotgun (WGS) entry which is preliminary data.</text>
</comment>
<evidence type="ECO:0000313" key="4">
    <source>
        <dbReference type="Proteomes" id="UP000248882"/>
    </source>
</evidence>
<dbReference type="Gene3D" id="3.30.1120.10">
    <property type="match status" value="1"/>
</dbReference>
<dbReference type="Pfam" id="PF00884">
    <property type="entry name" value="Sulfatase"/>
    <property type="match status" value="1"/>
</dbReference>
<reference evidence="3 4" key="1">
    <citation type="submission" date="2018-06" db="EMBL/GenBank/DDBJ databases">
        <title>Genomic Encyclopedia of Archaeal and Bacterial Type Strains, Phase II (KMG-II): from individual species to whole genera.</title>
        <authorList>
            <person name="Goeker M."/>
        </authorList>
    </citation>
    <scope>NUCLEOTIDE SEQUENCE [LARGE SCALE GENOMIC DNA]</scope>
    <source>
        <strain evidence="3 4">DSM 19830</strain>
    </source>
</reference>
<feature type="signal peptide" evidence="1">
    <location>
        <begin position="1"/>
        <end position="24"/>
    </location>
</feature>
<dbReference type="SUPFAM" id="SSF53649">
    <property type="entry name" value="Alkaline phosphatase-like"/>
    <property type="match status" value="1"/>
</dbReference>
<evidence type="ECO:0000259" key="2">
    <source>
        <dbReference type="Pfam" id="PF00884"/>
    </source>
</evidence>
<evidence type="ECO:0000313" key="3">
    <source>
        <dbReference type="EMBL" id="PZX48526.1"/>
    </source>
</evidence>
<dbReference type="Gene3D" id="3.40.720.10">
    <property type="entry name" value="Alkaline Phosphatase, subunit A"/>
    <property type="match status" value="1"/>
</dbReference>
<dbReference type="InterPro" id="IPR052701">
    <property type="entry name" value="GAG_Ulvan_Degrading_Sulfatases"/>
</dbReference>
<accession>A0A2W7QML2</accession>
<dbReference type="PANTHER" id="PTHR43751:SF2">
    <property type="entry name" value="SULFATASE N-TERMINAL DOMAIN-CONTAINING PROTEIN"/>
    <property type="match status" value="1"/>
</dbReference>
<dbReference type="AlphaFoldDB" id="A0A2W7QML2"/>
<gene>
    <name evidence="3" type="ORF">LV85_03596</name>
</gene>
<feature type="domain" description="Sulfatase N-terminal" evidence="2">
    <location>
        <begin position="28"/>
        <end position="353"/>
    </location>
</feature>
<dbReference type="PANTHER" id="PTHR43751">
    <property type="entry name" value="SULFATASE"/>
    <property type="match status" value="1"/>
</dbReference>
<dbReference type="InterPro" id="IPR017850">
    <property type="entry name" value="Alkaline_phosphatase_core_sf"/>
</dbReference>
<evidence type="ECO:0000256" key="1">
    <source>
        <dbReference type="SAM" id="SignalP"/>
    </source>
</evidence>
<dbReference type="InterPro" id="IPR000917">
    <property type="entry name" value="Sulfatase_N"/>
</dbReference>
<organism evidence="3 4">
    <name type="scientific">Algoriphagus chordae</name>
    <dbReference type="NCBI Taxonomy" id="237019"/>
    <lineage>
        <taxon>Bacteria</taxon>
        <taxon>Pseudomonadati</taxon>
        <taxon>Bacteroidota</taxon>
        <taxon>Cytophagia</taxon>
        <taxon>Cytophagales</taxon>
        <taxon>Cyclobacteriaceae</taxon>
        <taxon>Algoriphagus</taxon>
    </lineage>
</organism>